<dbReference type="AlphaFoldDB" id="A0A6C0IE69"/>
<reference evidence="1" key="1">
    <citation type="journal article" date="2020" name="Nature">
        <title>Giant virus diversity and host interactions through global metagenomics.</title>
        <authorList>
            <person name="Schulz F."/>
            <person name="Roux S."/>
            <person name="Paez-Espino D."/>
            <person name="Jungbluth S."/>
            <person name="Walsh D.A."/>
            <person name="Denef V.J."/>
            <person name="McMahon K.D."/>
            <person name="Konstantinidis K.T."/>
            <person name="Eloe-Fadrosh E.A."/>
            <person name="Kyrpides N.C."/>
            <person name="Woyke T."/>
        </authorList>
    </citation>
    <scope>NUCLEOTIDE SEQUENCE</scope>
    <source>
        <strain evidence="1">GVMAG-M-3300023184-62</strain>
    </source>
</reference>
<proteinExistence type="predicted"/>
<sequence>MSQHSEKFGPVAAVPILGGNAGSSDAKADPLSPQNIAAAALKQQVQATADTKYDPPVPPPVQQQPTIEKFTTMYENNIIAGSFLVLGLVLLHSCLKEYLS</sequence>
<name>A0A6C0IE69_9ZZZZ</name>
<dbReference type="EMBL" id="MN740152">
    <property type="protein sequence ID" value="QHT89813.1"/>
    <property type="molecule type" value="Genomic_DNA"/>
</dbReference>
<protein>
    <submittedName>
        <fullName evidence="1">Uncharacterized protein</fullName>
    </submittedName>
</protein>
<accession>A0A6C0IE69</accession>
<organism evidence="1">
    <name type="scientific">viral metagenome</name>
    <dbReference type="NCBI Taxonomy" id="1070528"/>
    <lineage>
        <taxon>unclassified sequences</taxon>
        <taxon>metagenomes</taxon>
        <taxon>organismal metagenomes</taxon>
    </lineage>
</organism>
<evidence type="ECO:0000313" key="1">
    <source>
        <dbReference type="EMBL" id="QHT89813.1"/>
    </source>
</evidence>